<organism evidence="2 3">
    <name type="scientific">Nocardiopsis sinuspersici</name>
    <dbReference type="NCBI Taxonomy" id="501010"/>
    <lineage>
        <taxon>Bacteria</taxon>
        <taxon>Bacillati</taxon>
        <taxon>Actinomycetota</taxon>
        <taxon>Actinomycetes</taxon>
        <taxon>Streptosporangiales</taxon>
        <taxon>Nocardiopsidaceae</taxon>
        <taxon>Nocardiopsis</taxon>
    </lineage>
</organism>
<comment type="caution">
    <text evidence="2">The sequence shown here is derived from an EMBL/GenBank/DDBJ whole genome shotgun (WGS) entry which is preliminary data.</text>
</comment>
<gene>
    <name evidence="2" type="ORF">HNR06_005127</name>
</gene>
<protein>
    <submittedName>
        <fullName evidence="2">Uncharacterized protein</fullName>
    </submittedName>
</protein>
<dbReference type="Proteomes" id="UP000584931">
    <property type="component" value="Unassembled WGS sequence"/>
</dbReference>
<dbReference type="AlphaFoldDB" id="A0A7Y9XH21"/>
<keyword evidence="1" id="KW-0812">Transmembrane</keyword>
<keyword evidence="1" id="KW-0472">Membrane</keyword>
<dbReference type="EMBL" id="JACCHL010000001">
    <property type="protein sequence ID" value="NYH55538.1"/>
    <property type="molecule type" value="Genomic_DNA"/>
</dbReference>
<evidence type="ECO:0000313" key="2">
    <source>
        <dbReference type="EMBL" id="NYH55538.1"/>
    </source>
</evidence>
<reference evidence="2 3" key="1">
    <citation type="submission" date="2020-07" db="EMBL/GenBank/DDBJ databases">
        <title>Sequencing the genomes of 1000 actinobacteria strains.</title>
        <authorList>
            <person name="Klenk H.-P."/>
        </authorList>
    </citation>
    <scope>NUCLEOTIDE SEQUENCE [LARGE SCALE GENOMIC DNA]</scope>
    <source>
        <strain evidence="2 3">DSM 45278</strain>
    </source>
</reference>
<keyword evidence="1" id="KW-1133">Transmembrane helix</keyword>
<accession>A0A7Y9XH21</accession>
<evidence type="ECO:0000313" key="3">
    <source>
        <dbReference type="Proteomes" id="UP000584931"/>
    </source>
</evidence>
<feature type="transmembrane region" description="Helical" evidence="1">
    <location>
        <begin position="6"/>
        <end position="27"/>
    </location>
</feature>
<sequence>MVGTVAFVLMIVGLTMMLATGILAAVIKPPHH</sequence>
<proteinExistence type="predicted"/>
<name>A0A7Y9XH21_9ACTN</name>
<evidence type="ECO:0000256" key="1">
    <source>
        <dbReference type="SAM" id="Phobius"/>
    </source>
</evidence>